<feature type="compositionally biased region" description="Acidic residues" evidence="1">
    <location>
        <begin position="176"/>
        <end position="185"/>
    </location>
</feature>
<gene>
    <name evidence="2" type="ORF">K435DRAFT_814380</name>
</gene>
<organism evidence="2 3">
    <name type="scientific">Dendrothele bispora (strain CBS 962.96)</name>
    <dbReference type="NCBI Taxonomy" id="1314807"/>
    <lineage>
        <taxon>Eukaryota</taxon>
        <taxon>Fungi</taxon>
        <taxon>Dikarya</taxon>
        <taxon>Basidiomycota</taxon>
        <taxon>Agaricomycotina</taxon>
        <taxon>Agaricomycetes</taxon>
        <taxon>Agaricomycetidae</taxon>
        <taxon>Agaricales</taxon>
        <taxon>Agaricales incertae sedis</taxon>
        <taxon>Dendrothele</taxon>
    </lineage>
</organism>
<feature type="region of interest" description="Disordered" evidence="1">
    <location>
        <begin position="149"/>
        <end position="185"/>
    </location>
</feature>
<dbReference type="EMBL" id="ML182226">
    <property type="protein sequence ID" value="THU75391.1"/>
    <property type="molecule type" value="Genomic_DNA"/>
</dbReference>
<dbReference type="Proteomes" id="UP000297245">
    <property type="component" value="Unassembled WGS sequence"/>
</dbReference>
<evidence type="ECO:0000256" key="1">
    <source>
        <dbReference type="SAM" id="MobiDB-lite"/>
    </source>
</evidence>
<keyword evidence="3" id="KW-1185">Reference proteome</keyword>
<accession>A0A4S8KJ77</accession>
<feature type="compositionally biased region" description="Basic and acidic residues" evidence="1">
    <location>
        <begin position="164"/>
        <end position="175"/>
    </location>
</feature>
<evidence type="ECO:0000313" key="2">
    <source>
        <dbReference type="EMBL" id="THU75391.1"/>
    </source>
</evidence>
<sequence length="185" mass="21013">MPAKIGGRPLDLPRCFFAQFLRLFQVLADPETFTGTLTPLIVTINLISNLFGHLVFCLQLSTLHLAFREVLPHYGNKNRSPSRLRVFPKTIDYTPTELYVVIWVTTTTTGYGAGTENRDRVINISIIKGVMNMNGRDVTLIPQERVQKHQYHSTHTTTQLPHGQKKEGNHYHQNGEGEEELTEVT</sequence>
<dbReference type="AlphaFoldDB" id="A0A4S8KJ77"/>
<evidence type="ECO:0000313" key="3">
    <source>
        <dbReference type="Proteomes" id="UP000297245"/>
    </source>
</evidence>
<proteinExistence type="predicted"/>
<protein>
    <submittedName>
        <fullName evidence="2">Uncharacterized protein</fullName>
    </submittedName>
</protein>
<reference evidence="2 3" key="1">
    <citation type="journal article" date="2019" name="Nat. Ecol. Evol.">
        <title>Megaphylogeny resolves global patterns of mushroom evolution.</title>
        <authorList>
            <person name="Varga T."/>
            <person name="Krizsan K."/>
            <person name="Foldi C."/>
            <person name="Dima B."/>
            <person name="Sanchez-Garcia M."/>
            <person name="Sanchez-Ramirez S."/>
            <person name="Szollosi G.J."/>
            <person name="Szarkandi J.G."/>
            <person name="Papp V."/>
            <person name="Albert L."/>
            <person name="Andreopoulos W."/>
            <person name="Angelini C."/>
            <person name="Antonin V."/>
            <person name="Barry K.W."/>
            <person name="Bougher N.L."/>
            <person name="Buchanan P."/>
            <person name="Buyck B."/>
            <person name="Bense V."/>
            <person name="Catcheside P."/>
            <person name="Chovatia M."/>
            <person name="Cooper J."/>
            <person name="Damon W."/>
            <person name="Desjardin D."/>
            <person name="Finy P."/>
            <person name="Geml J."/>
            <person name="Haridas S."/>
            <person name="Hughes K."/>
            <person name="Justo A."/>
            <person name="Karasinski D."/>
            <person name="Kautmanova I."/>
            <person name="Kiss B."/>
            <person name="Kocsube S."/>
            <person name="Kotiranta H."/>
            <person name="LaButti K.M."/>
            <person name="Lechner B.E."/>
            <person name="Liimatainen K."/>
            <person name="Lipzen A."/>
            <person name="Lukacs Z."/>
            <person name="Mihaltcheva S."/>
            <person name="Morgado L.N."/>
            <person name="Niskanen T."/>
            <person name="Noordeloos M.E."/>
            <person name="Ohm R.A."/>
            <person name="Ortiz-Santana B."/>
            <person name="Ovrebo C."/>
            <person name="Racz N."/>
            <person name="Riley R."/>
            <person name="Savchenko A."/>
            <person name="Shiryaev A."/>
            <person name="Soop K."/>
            <person name="Spirin V."/>
            <person name="Szebenyi C."/>
            <person name="Tomsovsky M."/>
            <person name="Tulloss R.E."/>
            <person name="Uehling J."/>
            <person name="Grigoriev I.V."/>
            <person name="Vagvolgyi C."/>
            <person name="Papp T."/>
            <person name="Martin F.M."/>
            <person name="Miettinen O."/>
            <person name="Hibbett D.S."/>
            <person name="Nagy L.G."/>
        </authorList>
    </citation>
    <scope>NUCLEOTIDE SEQUENCE [LARGE SCALE GENOMIC DNA]</scope>
    <source>
        <strain evidence="2 3">CBS 962.96</strain>
    </source>
</reference>
<name>A0A4S8KJ77_DENBC</name>